<feature type="non-terminal residue" evidence="2">
    <location>
        <position position="98"/>
    </location>
</feature>
<gene>
    <name evidence="2" type="ORF">AVDCRST_MAG50-2702</name>
</gene>
<sequence>DGIRSSGRPSPGASSGRCGRVHRAAALRSLGRGTGQARRHARHCGGPGGRPRARTDPGAGAPGGCRAERGERCSRVRTAQVDHRPDRRHGALRSRRSR</sequence>
<feature type="region of interest" description="Disordered" evidence="1">
    <location>
        <begin position="28"/>
        <end position="98"/>
    </location>
</feature>
<reference evidence="2" key="1">
    <citation type="submission" date="2020-02" db="EMBL/GenBank/DDBJ databases">
        <authorList>
            <person name="Meier V. D."/>
        </authorList>
    </citation>
    <scope>NUCLEOTIDE SEQUENCE</scope>
    <source>
        <strain evidence="2">AVDCRST_MAG50</strain>
    </source>
</reference>
<dbReference type="AlphaFoldDB" id="A0A6J4INN4"/>
<evidence type="ECO:0000313" key="2">
    <source>
        <dbReference type="EMBL" id="CAA9257853.1"/>
    </source>
</evidence>
<feature type="non-terminal residue" evidence="2">
    <location>
        <position position="1"/>
    </location>
</feature>
<accession>A0A6J4INN4</accession>
<evidence type="ECO:0000256" key="1">
    <source>
        <dbReference type="SAM" id="MobiDB-lite"/>
    </source>
</evidence>
<dbReference type="EMBL" id="CADCTF010000123">
    <property type="protein sequence ID" value="CAA9257853.1"/>
    <property type="molecule type" value="Genomic_DNA"/>
</dbReference>
<feature type="compositionally biased region" description="Low complexity" evidence="1">
    <location>
        <begin position="1"/>
        <end position="18"/>
    </location>
</feature>
<proteinExistence type="predicted"/>
<name>A0A6J4INN4_9ACTN</name>
<feature type="compositionally biased region" description="Basic and acidic residues" evidence="1">
    <location>
        <begin position="66"/>
        <end position="89"/>
    </location>
</feature>
<protein>
    <submittedName>
        <fullName evidence="2">Uncharacterized protein</fullName>
    </submittedName>
</protein>
<feature type="region of interest" description="Disordered" evidence="1">
    <location>
        <begin position="1"/>
        <end position="20"/>
    </location>
</feature>
<organism evidence="2">
    <name type="scientific">uncultured Acidimicrobiales bacterium</name>
    <dbReference type="NCBI Taxonomy" id="310071"/>
    <lineage>
        <taxon>Bacteria</taxon>
        <taxon>Bacillati</taxon>
        <taxon>Actinomycetota</taxon>
        <taxon>Acidimicrobiia</taxon>
        <taxon>Acidimicrobiales</taxon>
        <taxon>environmental samples</taxon>
    </lineage>
</organism>